<dbReference type="Proteomes" id="UP001234178">
    <property type="component" value="Unassembled WGS sequence"/>
</dbReference>
<accession>A0ABR0APF2</accession>
<protein>
    <submittedName>
        <fullName evidence="1">Uncharacterized protein</fullName>
    </submittedName>
</protein>
<comment type="caution">
    <text evidence="1">The sequence shown here is derived from an EMBL/GenBank/DDBJ whole genome shotgun (WGS) entry which is preliminary data.</text>
</comment>
<sequence length="64" mass="7003">MDDIEGERYSSVIKTPAPMASTDAKRAKYLNKIGDSTKQGASLTVHQQEQKLKKPGNCYCVGSK</sequence>
<evidence type="ECO:0000313" key="2">
    <source>
        <dbReference type="Proteomes" id="UP001234178"/>
    </source>
</evidence>
<keyword evidence="2" id="KW-1185">Reference proteome</keyword>
<evidence type="ECO:0000313" key="1">
    <source>
        <dbReference type="EMBL" id="KAK4026987.1"/>
    </source>
</evidence>
<name>A0ABR0APF2_9CRUS</name>
<reference evidence="1 2" key="1">
    <citation type="journal article" date="2023" name="Nucleic Acids Res.">
        <title>The hologenome of Daphnia magna reveals possible DNA methylation and microbiome-mediated evolution of the host genome.</title>
        <authorList>
            <person name="Chaturvedi A."/>
            <person name="Li X."/>
            <person name="Dhandapani V."/>
            <person name="Marshall H."/>
            <person name="Kissane S."/>
            <person name="Cuenca-Cambronero M."/>
            <person name="Asole G."/>
            <person name="Calvet F."/>
            <person name="Ruiz-Romero M."/>
            <person name="Marangio P."/>
            <person name="Guigo R."/>
            <person name="Rago D."/>
            <person name="Mirbahai L."/>
            <person name="Eastwood N."/>
            <person name="Colbourne J.K."/>
            <person name="Zhou J."/>
            <person name="Mallon E."/>
            <person name="Orsini L."/>
        </authorList>
    </citation>
    <scope>NUCLEOTIDE SEQUENCE [LARGE SCALE GENOMIC DNA]</scope>
    <source>
        <strain evidence="1">LRV0_1</strain>
    </source>
</reference>
<dbReference type="EMBL" id="JAOYFB010000038">
    <property type="protein sequence ID" value="KAK4026987.1"/>
    <property type="molecule type" value="Genomic_DNA"/>
</dbReference>
<organism evidence="1 2">
    <name type="scientific">Daphnia magna</name>
    <dbReference type="NCBI Taxonomy" id="35525"/>
    <lineage>
        <taxon>Eukaryota</taxon>
        <taxon>Metazoa</taxon>
        <taxon>Ecdysozoa</taxon>
        <taxon>Arthropoda</taxon>
        <taxon>Crustacea</taxon>
        <taxon>Branchiopoda</taxon>
        <taxon>Diplostraca</taxon>
        <taxon>Cladocera</taxon>
        <taxon>Anomopoda</taxon>
        <taxon>Daphniidae</taxon>
        <taxon>Daphnia</taxon>
    </lineage>
</organism>
<gene>
    <name evidence="1" type="ORF">OUZ56_016008</name>
</gene>
<proteinExistence type="predicted"/>